<feature type="region of interest" description="Disordered" evidence="1">
    <location>
        <begin position="1"/>
        <end position="25"/>
    </location>
</feature>
<proteinExistence type="predicted"/>
<reference evidence="2" key="1">
    <citation type="submission" date="2021-09" db="EMBL/GenBank/DDBJ databases">
        <authorList>
            <consortium name="AG Swart"/>
            <person name="Singh M."/>
            <person name="Singh A."/>
            <person name="Seah K."/>
            <person name="Emmerich C."/>
        </authorList>
    </citation>
    <scope>NUCLEOTIDE SEQUENCE</scope>
    <source>
        <strain evidence="2">ATCC30299</strain>
    </source>
</reference>
<dbReference type="Proteomes" id="UP001162131">
    <property type="component" value="Unassembled WGS sequence"/>
</dbReference>
<name>A0AAU9IUK2_9CILI</name>
<dbReference type="EMBL" id="CAJZBQ010000022">
    <property type="protein sequence ID" value="CAG9319341.1"/>
    <property type="molecule type" value="Genomic_DNA"/>
</dbReference>
<gene>
    <name evidence="2" type="ORF">BSTOLATCC_MIC23549</name>
</gene>
<evidence type="ECO:0000313" key="3">
    <source>
        <dbReference type="Proteomes" id="UP001162131"/>
    </source>
</evidence>
<evidence type="ECO:0000313" key="2">
    <source>
        <dbReference type="EMBL" id="CAG9319341.1"/>
    </source>
</evidence>
<keyword evidence="3" id="KW-1185">Reference proteome</keyword>
<sequence>MNSKVYYPPENQLKSPEKSQIHKEKIAAPSSSLDLLLNSSNDKLEMRTYKSPILREKIKVNDLASKPSKRKEGKIERSKSQIVNDFRWSPHKEYKCNGKLTEKTLNEASLMNQKLEMTNKIKKIIKKAKDKKKKLRDPLHREISLIISKTLVKDKIHDPITGTIKQYNIDRSRPLSLGNKKAPIISGKINEFSPPRSAYVSARDDKCHQKTINPITGETKESFHTRSISYEEDKFSPPKSAASTVSSANFETFSINRSPSPVDYSSMFNSKKILKGMGAHYQKSNVF</sequence>
<organism evidence="2 3">
    <name type="scientific">Blepharisma stoltei</name>
    <dbReference type="NCBI Taxonomy" id="1481888"/>
    <lineage>
        <taxon>Eukaryota</taxon>
        <taxon>Sar</taxon>
        <taxon>Alveolata</taxon>
        <taxon>Ciliophora</taxon>
        <taxon>Postciliodesmatophora</taxon>
        <taxon>Heterotrichea</taxon>
        <taxon>Heterotrichida</taxon>
        <taxon>Blepharismidae</taxon>
        <taxon>Blepharisma</taxon>
    </lineage>
</organism>
<feature type="compositionally biased region" description="Basic and acidic residues" evidence="1">
    <location>
        <begin position="15"/>
        <end position="25"/>
    </location>
</feature>
<comment type="caution">
    <text evidence="2">The sequence shown here is derived from an EMBL/GenBank/DDBJ whole genome shotgun (WGS) entry which is preliminary data.</text>
</comment>
<accession>A0AAU9IUK2</accession>
<dbReference type="AlphaFoldDB" id="A0AAU9IUK2"/>
<protein>
    <submittedName>
        <fullName evidence="2">Uncharacterized protein</fullName>
    </submittedName>
</protein>
<evidence type="ECO:0000256" key="1">
    <source>
        <dbReference type="SAM" id="MobiDB-lite"/>
    </source>
</evidence>